<dbReference type="Gene3D" id="3.90.320.10">
    <property type="match status" value="1"/>
</dbReference>
<organism evidence="2 3">
    <name type="scientific">Anopheles maculatus</name>
    <dbReference type="NCBI Taxonomy" id="74869"/>
    <lineage>
        <taxon>Eukaryota</taxon>
        <taxon>Metazoa</taxon>
        <taxon>Ecdysozoa</taxon>
        <taxon>Arthropoda</taxon>
        <taxon>Hexapoda</taxon>
        <taxon>Insecta</taxon>
        <taxon>Pterygota</taxon>
        <taxon>Neoptera</taxon>
        <taxon>Endopterygota</taxon>
        <taxon>Diptera</taxon>
        <taxon>Nematocera</taxon>
        <taxon>Culicoidea</taxon>
        <taxon>Culicidae</taxon>
        <taxon>Anophelinae</taxon>
        <taxon>Anopheles</taxon>
        <taxon>Anopheles maculatus group</taxon>
    </lineage>
</organism>
<evidence type="ECO:0000259" key="1">
    <source>
        <dbReference type="Pfam" id="PF09588"/>
    </source>
</evidence>
<keyword evidence="3" id="KW-1185">Reference proteome</keyword>
<dbReference type="CDD" id="cd22343">
    <property type="entry name" value="PDDEXK_lambda_exonuclease-like"/>
    <property type="match status" value="1"/>
</dbReference>
<dbReference type="EnsemblMetazoa" id="AMAM007378-RA">
    <property type="protein sequence ID" value="AMAM007378-PA"/>
    <property type="gene ID" value="AMAM007378"/>
</dbReference>
<sequence>MDMIELLQIPKLNLETVKIFLEENNLIDSTIKLRRTRSIVPKRAYENITVSKIKLDTITAREKGSVHRTLSAEINEMQQRIRRSKAPDKKHIIILEFTGKQQNVSSASCMECSREKEKCGAIASFLYWIQNKQQQIKPEELKENKGRTEENAPKKSMLKRECHVLLARLDDNKYVATSTTTTVPAATKPVLKKIPVESVPIAPDQLEKARKLSMLHFIREFEGDDVDEFLKFCTAGMKAEVCDSVALLTLGQADTDLWHELRIGRITASRIREAARCTMKSGSLMNRIMGVSAGFSIAMKRGTDLEGQVLAELRKEYPGLRDTGLTLDPECPWMGASPDGICDEFVLEIKCPYTPKTYECYIDVKKLSAKYFAQIQLQMHVTRRTKALLAVAALDFETTKQIKKVWIEYDSQYVKDVIDDAFEFWRKAIFTALLRKRKGKK</sequence>
<dbReference type="InterPro" id="IPR011335">
    <property type="entry name" value="Restrct_endonuc-II-like"/>
</dbReference>
<dbReference type="Proteomes" id="UP000075901">
    <property type="component" value="Unassembled WGS sequence"/>
</dbReference>
<dbReference type="Pfam" id="PF09588">
    <property type="entry name" value="YqaJ"/>
    <property type="match status" value="1"/>
</dbReference>
<evidence type="ECO:0000313" key="2">
    <source>
        <dbReference type="EnsemblMetazoa" id="AMAM007378-PA"/>
    </source>
</evidence>
<dbReference type="AlphaFoldDB" id="A0A182SIB9"/>
<dbReference type="PANTHER" id="PTHR39953">
    <property type="entry name" value="RE54151P"/>
    <property type="match status" value="1"/>
</dbReference>
<dbReference type="InterPro" id="IPR011604">
    <property type="entry name" value="PDDEXK-like_dom_sf"/>
</dbReference>
<dbReference type="GO" id="GO:0006281">
    <property type="term" value="P:DNA repair"/>
    <property type="evidence" value="ECO:0007669"/>
    <property type="project" value="UniProtKB-ARBA"/>
</dbReference>
<protein>
    <submittedName>
        <fullName evidence="2">YqaJ domain-containing protein</fullName>
    </submittedName>
</protein>
<reference evidence="3" key="1">
    <citation type="submission" date="2013-09" db="EMBL/GenBank/DDBJ databases">
        <title>The Genome Sequence of Anopheles maculatus species B.</title>
        <authorList>
            <consortium name="The Broad Institute Genomics Platform"/>
            <person name="Neafsey D.E."/>
            <person name="Besansky N."/>
            <person name="Howell P."/>
            <person name="Walton C."/>
            <person name="Young S.K."/>
            <person name="Zeng Q."/>
            <person name="Gargeya S."/>
            <person name="Fitzgerald M."/>
            <person name="Haas B."/>
            <person name="Abouelleil A."/>
            <person name="Allen A.W."/>
            <person name="Alvarado L."/>
            <person name="Arachchi H.M."/>
            <person name="Berlin A.M."/>
            <person name="Chapman S.B."/>
            <person name="Gainer-Dewar J."/>
            <person name="Goldberg J."/>
            <person name="Griggs A."/>
            <person name="Gujja S."/>
            <person name="Hansen M."/>
            <person name="Howarth C."/>
            <person name="Imamovic A."/>
            <person name="Ireland A."/>
            <person name="Larimer J."/>
            <person name="McCowan C."/>
            <person name="Murphy C."/>
            <person name="Pearson M."/>
            <person name="Poon T.W."/>
            <person name="Priest M."/>
            <person name="Roberts A."/>
            <person name="Saif S."/>
            <person name="Shea T."/>
            <person name="Sisk P."/>
            <person name="Sykes S."/>
            <person name="Wortman J."/>
            <person name="Nusbaum C."/>
            <person name="Birren B."/>
        </authorList>
    </citation>
    <scope>NUCLEOTIDE SEQUENCE [LARGE SCALE GENOMIC DNA]</scope>
    <source>
        <strain evidence="3">maculatus3</strain>
    </source>
</reference>
<dbReference type="SUPFAM" id="SSF52980">
    <property type="entry name" value="Restriction endonuclease-like"/>
    <property type="match status" value="1"/>
</dbReference>
<accession>A0A182SIB9</accession>
<evidence type="ECO:0000313" key="3">
    <source>
        <dbReference type="Proteomes" id="UP000075901"/>
    </source>
</evidence>
<reference evidence="2" key="2">
    <citation type="submission" date="2020-05" db="UniProtKB">
        <authorList>
            <consortium name="EnsemblMetazoa"/>
        </authorList>
    </citation>
    <scope>IDENTIFICATION</scope>
    <source>
        <strain evidence="2">maculatus3</strain>
    </source>
</reference>
<proteinExistence type="predicted"/>
<dbReference type="VEuPathDB" id="VectorBase:AMAM007378"/>
<feature type="domain" description="YqaJ viral recombinase" evidence="1">
    <location>
        <begin position="258"/>
        <end position="383"/>
    </location>
</feature>
<name>A0A182SIB9_9DIPT</name>
<dbReference type="PANTHER" id="PTHR39953:SF1">
    <property type="entry name" value="RE54151P"/>
    <property type="match status" value="1"/>
</dbReference>
<dbReference type="InterPro" id="IPR019080">
    <property type="entry name" value="YqaJ_viral_recombinase"/>
</dbReference>